<dbReference type="STRING" id="1314751.GCA_001591425_00169"/>
<dbReference type="Gene3D" id="3.90.1310.10">
    <property type="entry name" value="Penicillin-binding protein 2a (Domain 2)"/>
    <property type="match status" value="1"/>
</dbReference>
<keyword evidence="11" id="KW-1185">Reference proteome</keyword>
<protein>
    <recommendedName>
        <fullName evidence="4">serine-type D-Ala-D-Ala carboxypeptidase</fullName>
        <ecNumber evidence="4">3.4.16.4</ecNumber>
    </recommendedName>
</protein>
<dbReference type="InterPro" id="IPR036138">
    <property type="entry name" value="PBP_dimer_sf"/>
</dbReference>
<dbReference type="Proteomes" id="UP000215224">
    <property type="component" value="Chromosome"/>
</dbReference>
<dbReference type="GO" id="GO:0009002">
    <property type="term" value="F:serine-type D-Ala-D-Ala carboxypeptidase activity"/>
    <property type="evidence" value="ECO:0007669"/>
    <property type="project" value="UniProtKB-EC"/>
</dbReference>
<evidence type="ECO:0000313" key="11">
    <source>
        <dbReference type="Proteomes" id="UP000215224"/>
    </source>
</evidence>
<evidence type="ECO:0000256" key="4">
    <source>
        <dbReference type="ARBA" id="ARBA00012448"/>
    </source>
</evidence>
<evidence type="ECO:0000256" key="6">
    <source>
        <dbReference type="ARBA" id="ARBA00034000"/>
    </source>
</evidence>
<dbReference type="Pfam" id="PF03717">
    <property type="entry name" value="PBP_dimer"/>
    <property type="match status" value="1"/>
</dbReference>
<dbReference type="InterPro" id="IPR005311">
    <property type="entry name" value="PBP_dimer"/>
</dbReference>
<evidence type="ECO:0000256" key="2">
    <source>
        <dbReference type="ARBA" id="ARBA00004752"/>
    </source>
</evidence>
<evidence type="ECO:0000256" key="5">
    <source>
        <dbReference type="ARBA" id="ARBA00023136"/>
    </source>
</evidence>
<comment type="pathway">
    <text evidence="2">Cell wall biogenesis; peptidoglycan biosynthesis.</text>
</comment>
<dbReference type="Pfam" id="PF00905">
    <property type="entry name" value="Transpeptidase"/>
    <property type="match status" value="1"/>
</dbReference>
<dbReference type="InterPro" id="IPR001460">
    <property type="entry name" value="PCN-bd_Tpept"/>
</dbReference>
<dbReference type="EMBL" id="CP018866">
    <property type="protein sequence ID" value="AST91851.1"/>
    <property type="molecule type" value="Genomic_DNA"/>
</dbReference>
<dbReference type="Gene3D" id="3.10.450.100">
    <property type="entry name" value="NTF2-like, domain 1"/>
    <property type="match status" value="1"/>
</dbReference>
<accession>A0A223KQR7</accession>
<proteinExistence type="inferred from homology"/>
<name>A0A223KQR7_9BACI</name>
<organism evidence="10 11">
    <name type="scientific">Sutcliffiella cohnii</name>
    <dbReference type="NCBI Taxonomy" id="33932"/>
    <lineage>
        <taxon>Bacteria</taxon>
        <taxon>Bacillati</taxon>
        <taxon>Bacillota</taxon>
        <taxon>Bacilli</taxon>
        <taxon>Bacillales</taxon>
        <taxon>Bacillaceae</taxon>
        <taxon>Sutcliffiella</taxon>
    </lineage>
</organism>
<dbReference type="GO" id="GO:0005886">
    <property type="term" value="C:plasma membrane"/>
    <property type="evidence" value="ECO:0007669"/>
    <property type="project" value="TreeGrafter"/>
</dbReference>
<feature type="domain" description="Penicillin-binding protein transpeptidase" evidence="7">
    <location>
        <begin position="352"/>
        <end position="652"/>
    </location>
</feature>
<comment type="similarity">
    <text evidence="3">Belongs to the transpeptidase family.</text>
</comment>
<dbReference type="PANTHER" id="PTHR30627">
    <property type="entry name" value="PEPTIDOGLYCAN D,D-TRANSPEPTIDASE"/>
    <property type="match status" value="1"/>
</dbReference>
<dbReference type="UniPathway" id="UPA00219"/>
<dbReference type="GO" id="GO:0009252">
    <property type="term" value="P:peptidoglycan biosynthetic process"/>
    <property type="evidence" value="ECO:0007669"/>
    <property type="project" value="UniProtKB-UniPathway"/>
</dbReference>
<dbReference type="SUPFAM" id="SSF56601">
    <property type="entry name" value="beta-lactamase/transpeptidase-like"/>
    <property type="match status" value="1"/>
</dbReference>
<dbReference type="InterPro" id="IPR012338">
    <property type="entry name" value="Beta-lactam/transpept-like"/>
</dbReference>
<dbReference type="SUPFAM" id="SSF54427">
    <property type="entry name" value="NTF2-like"/>
    <property type="match status" value="1"/>
</dbReference>
<evidence type="ECO:0000313" key="10">
    <source>
        <dbReference type="EMBL" id="AST91851.1"/>
    </source>
</evidence>
<dbReference type="AlphaFoldDB" id="A0A223KQR7"/>
<dbReference type="PANTHER" id="PTHR30627:SF25">
    <property type="entry name" value="PENICILLIN-BINDING PROTEIN 3"/>
    <property type="match status" value="1"/>
</dbReference>
<feature type="domain" description="NTF2-like N-terminal transpeptidase" evidence="9">
    <location>
        <begin position="26"/>
        <end position="147"/>
    </location>
</feature>
<evidence type="ECO:0000259" key="7">
    <source>
        <dbReference type="Pfam" id="PF00905"/>
    </source>
</evidence>
<dbReference type="InterPro" id="IPR050515">
    <property type="entry name" value="Beta-lactam/transpept"/>
</dbReference>
<keyword evidence="5" id="KW-0472">Membrane</keyword>
<dbReference type="Gene3D" id="3.30.1390.30">
    <property type="entry name" value="Penicillin-binding protein 2a, domain 3"/>
    <property type="match status" value="1"/>
</dbReference>
<dbReference type="Gene3D" id="3.40.710.10">
    <property type="entry name" value="DD-peptidase/beta-lactamase superfamily"/>
    <property type="match status" value="1"/>
</dbReference>
<dbReference type="GO" id="GO:0071972">
    <property type="term" value="F:peptidoglycan L,D-transpeptidase activity"/>
    <property type="evidence" value="ECO:0007669"/>
    <property type="project" value="TreeGrafter"/>
</dbReference>
<dbReference type="GO" id="GO:0008658">
    <property type="term" value="F:penicillin binding"/>
    <property type="evidence" value="ECO:0007669"/>
    <property type="project" value="InterPro"/>
</dbReference>
<evidence type="ECO:0000259" key="9">
    <source>
        <dbReference type="Pfam" id="PF05223"/>
    </source>
</evidence>
<evidence type="ECO:0000256" key="1">
    <source>
        <dbReference type="ARBA" id="ARBA00004370"/>
    </source>
</evidence>
<dbReference type="PROSITE" id="PS51257">
    <property type="entry name" value="PROKAR_LIPOPROTEIN"/>
    <property type="match status" value="1"/>
</dbReference>
<dbReference type="KEGG" id="bcoh:BC6307_11470"/>
<dbReference type="EC" id="3.4.16.4" evidence="4"/>
<comment type="subcellular location">
    <subcellularLocation>
        <location evidence="1">Membrane</location>
    </subcellularLocation>
</comment>
<dbReference type="Pfam" id="PF05223">
    <property type="entry name" value="MecA_N"/>
    <property type="match status" value="1"/>
</dbReference>
<sequence length="666" mass="74883">MKKNIIIALACLLFLIGCQKEEEANPYNKLNDYIQLWGNSDYTSMYENYLTTTSKERFTFEEFGERYEKLYADLQVDNLKITIQDENIVWEELEELSIPISIQFDTLAGNIDYSVDVPFKKEVVEDEQEDWFIEWDTHFILPQLSTGDRVRIGTFKGVRGEILDSEGNTLAANGEVFEIGIVPGNFSSESLSEVASLTSLSEEYIESEYSQSWVQPDHFVPIRKYSLSDEQVVRELETIPGVSVRMASSRIYPYGESLAHLIGYIRPITAEELEKYADKQYGASDWIGKRGLEQLLEDRLRPIDGKSIYYEKEDGSTVEIARTEARNGETVQITINGNLQQSLYETLREEKGTAVIVEPETGKVRSLISLPSFDPNEYVFNLSPGLDISLSNDEDLPLLNRFHASYSPGSTIKLLTSMIALNNDIIDPAEKVEITEKQWQKDDSWGNYKVTRVDSSIHSVDLKDAIVVSDNIYFAQLGLKIGTDVFVDGLRKAGFGEALPFKYYLTPPQISNSNSISSEIALADTAYGQGEILLPLLHLANIYGGIVNNGNMMKPLLFEEEASEIWTELTSEEHAKQLQQYLRQVVTEGTARKANLESKAIAGKTGTAEIKREQGTVGTENGIFVSYDQQQPNIVTAILIEGVEDKGGSGYVVEKANHFYRSLNND</sequence>
<dbReference type="GO" id="GO:0046677">
    <property type="term" value="P:response to antibiotic"/>
    <property type="evidence" value="ECO:0007669"/>
    <property type="project" value="InterPro"/>
</dbReference>
<dbReference type="RefSeq" id="WP_066410934.1">
    <property type="nucleotide sequence ID" value="NZ_CP018866.1"/>
</dbReference>
<evidence type="ECO:0000259" key="8">
    <source>
        <dbReference type="Pfam" id="PF03717"/>
    </source>
</evidence>
<comment type="catalytic activity">
    <reaction evidence="6">
        <text>Preferential cleavage: (Ac)2-L-Lys-D-Ala-|-D-Ala. Also transpeptidation of peptidyl-alanyl moieties that are N-acyl substituents of D-alanine.</text>
        <dbReference type="EC" id="3.4.16.4"/>
    </reaction>
</comment>
<evidence type="ECO:0000256" key="3">
    <source>
        <dbReference type="ARBA" id="ARBA00007171"/>
    </source>
</evidence>
<dbReference type="InterPro" id="IPR032710">
    <property type="entry name" value="NTF2-like_dom_sf"/>
</dbReference>
<dbReference type="GO" id="GO:0071555">
    <property type="term" value="P:cell wall organization"/>
    <property type="evidence" value="ECO:0007669"/>
    <property type="project" value="TreeGrafter"/>
</dbReference>
<reference evidence="10 11" key="1">
    <citation type="submission" date="2016-12" db="EMBL/GenBank/DDBJ databases">
        <title>The whole genome sequencing and assembly of Bacillus cohnii DSM 6307T strain.</title>
        <authorList>
            <person name="Lee Y.-J."/>
            <person name="Yi H."/>
            <person name="Bahn Y.-S."/>
            <person name="Kim J.F."/>
            <person name="Lee D.-W."/>
        </authorList>
    </citation>
    <scope>NUCLEOTIDE SEQUENCE [LARGE SCALE GENOMIC DNA]</scope>
    <source>
        <strain evidence="10 11">DSM 6307</strain>
    </source>
</reference>
<feature type="domain" description="Penicillin-binding protein dimerisation" evidence="8">
    <location>
        <begin position="157"/>
        <end position="318"/>
    </location>
</feature>
<dbReference type="InterPro" id="IPR007887">
    <property type="entry name" value="MecA_N"/>
</dbReference>
<gene>
    <name evidence="10" type="ORF">BC6307_11470</name>
</gene>
<dbReference type="SUPFAM" id="SSF56519">
    <property type="entry name" value="Penicillin binding protein dimerisation domain"/>
    <property type="match status" value="1"/>
</dbReference>